<name>A0A834IRB2_RHYFE</name>
<evidence type="ECO:0000256" key="1">
    <source>
        <dbReference type="SAM" id="SignalP"/>
    </source>
</evidence>
<comment type="caution">
    <text evidence="2">The sequence shown here is derived from an EMBL/GenBank/DDBJ whole genome shotgun (WGS) entry which is preliminary data.</text>
</comment>
<reference evidence="2" key="1">
    <citation type="submission" date="2020-08" db="EMBL/GenBank/DDBJ databases">
        <title>Genome sequencing and assembly of the red palm weevil Rhynchophorus ferrugineus.</title>
        <authorList>
            <person name="Dias G.B."/>
            <person name="Bergman C.M."/>
            <person name="Manee M."/>
        </authorList>
    </citation>
    <scope>NUCLEOTIDE SEQUENCE</scope>
    <source>
        <strain evidence="2">AA-2017</strain>
        <tissue evidence="2">Whole larva</tissue>
    </source>
</reference>
<protein>
    <recommendedName>
        <fullName evidence="4">Secreted protein</fullName>
    </recommendedName>
</protein>
<gene>
    <name evidence="2" type="ORF">GWI33_021511</name>
</gene>
<dbReference type="EMBL" id="JAACXV010000068">
    <property type="protein sequence ID" value="KAF7284870.1"/>
    <property type="molecule type" value="Genomic_DNA"/>
</dbReference>
<accession>A0A834IRB2</accession>
<organism evidence="2 3">
    <name type="scientific">Rhynchophorus ferrugineus</name>
    <name type="common">Red palm weevil</name>
    <name type="synonym">Curculio ferrugineus</name>
    <dbReference type="NCBI Taxonomy" id="354439"/>
    <lineage>
        <taxon>Eukaryota</taxon>
        <taxon>Metazoa</taxon>
        <taxon>Ecdysozoa</taxon>
        <taxon>Arthropoda</taxon>
        <taxon>Hexapoda</taxon>
        <taxon>Insecta</taxon>
        <taxon>Pterygota</taxon>
        <taxon>Neoptera</taxon>
        <taxon>Endopterygota</taxon>
        <taxon>Coleoptera</taxon>
        <taxon>Polyphaga</taxon>
        <taxon>Cucujiformia</taxon>
        <taxon>Curculionidae</taxon>
        <taxon>Dryophthorinae</taxon>
        <taxon>Rhynchophorus</taxon>
    </lineage>
</organism>
<feature type="signal peptide" evidence="1">
    <location>
        <begin position="1"/>
        <end position="22"/>
    </location>
</feature>
<dbReference type="AlphaFoldDB" id="A0A834IRB2"/>
<keyword evidence="1" id="KW-0732">Signal</keyword>
<dbReference type="Proteomes" id="UP000625711">
    <property type="component" value="Unassembled WGS sequence"/>
</dbReference>
<keyword evidence="3" id="KW-1185">Reference proteome</keyword>
<evidence type="ECO:0000313" key="2">
    <source>
        <dbReference type="EMBL" id="KAF7284870.1"/>
    </source>
</evidence>
<feature type="chain" id="PRO_5033015751" description="Secreted protein" evidence="1">
    <location>
        <begin position="23"/>
        <end position="73"/>
    </location>
</feature>
<sequence>MSASSIVHYLIVVCVRLSFFRSVTVPRLHAENAGVIFFYVRYPKKRRKSVADLICHAFQFVLIGNKSTYLYKL</sequence>
<proteinExistence type="predicted"/>
<evidence type="ECO:0000313" key="3">
    <source>
        <dbReference type="Proteomes" id="UP000625711"/>
    </source>
</evidence>
<evidence type="ECO:0008006" key="4">
    <source>
        <dbReference type="Google" id="ProtNLM"/>
    </source>
</evidence>